<dbReference type="Pfam" id="PF00291">
    <property type="entry name" value="PALP"/>
    <property type="match status" value="1"/>
</dbReference>
<evidence type="ECO:0000259" key="6">
    <source>
        <dbReference type="Pfam" id="PF00291"/>
    </source>
</evidence>
<dbReference type="Proteomes" id="UP000231632">
    <property type="component" value="Unassembled WGS sequence"/>
</dbReference>
<proteinExistence type="inferred from homology"/>
<reference evidence="7 8" key="1">
    <citation type="journal article" date="2017" name="Arch. Microbiol.">
        <title>Mariprofundus micogutta sp. nov., a novel iron-oxidizing zetaproteobacterium isolated from a deep-sea hydrothermal field at the Bayonnaise knoll of the Izu-Ogasawara arc, and a description of Mariprofundales ord. nov. and Zetaproteobacteria classis nov.</title>
        <authorList>
            <person name="Makita H."/>
            <person name="Tanaka E."/>
            <person name="Mitsunobu S."/>
            <person name="Miyazaki M."/>
            <person name="Nunoura T."/>
            <person name="Uematsu K."/>
            <person name="Takaki Y."/>
            <person name="Nishi S."/>
            <person name="Shimamura S."/>
            <person name="Takai K."/>
        </authorList>
    </citation>
    <scope>NUCLEOTIDE SEQUENCE [LARGE SCALE GENOMIC DNA]</scope>
    <source>
        <strain evidence="7 8">ET2</strain>
    </source>
</reference>
<evidence type="ECO:0000256" key="5">
    <source>
        <dbReference type="PIRSR" id="PIRSR006278-2"/>
    </source>
</evidence>
<feature type="domain" description="Tryptophan synthase beta chain-like PALP" evidence="6">
    <location>
        <begin position="11"/>
        <end position="170"/>
    </location>
</feature>
<evidence type="ECO:0000256" key="3">
    <source>
        <dbReference type="ARBA" id="ARBA00022898"/>
    </source>
</evidence>
<dbReference type="PANTHER" id="PTHR43780">
    <property type="entry name" value="1-AMINOCYCLOPROPANE-1-CARBOXYLATE DEAMINASE-RELATED"/>
    <property type="match status" value="1"/>
</dbReference>
<feature type="modified residue" description="N6-(pyridoxal phosphate)lysine" evidence="5">
    <location>
        <position position="27"/>
    </location>
</feature>
<dbReference type="PIRSF" id="PIRSF006278">
    <property type="entry name" value="ACCD_DCysDesulf"/>
    <property type="match status" value="1"/>
</dbReference>
<evidence type="ECO:0000313" key="7">
    <source>
        <dbReference type="EMBL" id="GAV20184.1"/>
    </source>
</evidence>
<comment type="cofactor">
    <cofactor evidence="1">
        <name>pyridoxal 5'-phosphate</name>
        <dbReference type="ChEBI" id="CHEBI:597326"/>
    </cofactor>
</comment>
<dbReference type="GO" id="GO:0019148">
    <property type="term" value="F:D-cysteine desulfhydrase activity"/>
    <property type="evidence" value="ECO:0007669"/>
    <property type="project" value="TreeGrafter"/>
</dbReference>
<protein>
    <submittedName>
        <fullName evidence="7">D-cysteine desulfhydrase</fullName>
    </submittedName>
</protein>
<feature type="active site" description="Nucleophile" evidence="4">
    <location>
        <position position="53"/>
    </location>
</feature>
<accession>A0A1L8CMQ5</accession>
<dbReference type="InterPro" id="IPR027278">
    <property type="entry name" value="ACCD_DCysDesulf"/>
</dbReference>
<keyword evidence="3 5" id="KW-0663">Pyridoxal phosphate</keyword>
<dbReference type="EMBL" id="BDFD01000008">
    <property type="protein sequence ID" value="GAV20184.1"/>
    <property type="molecule type" value="Genomic_DNA"/>
</dbReference>
<evidence type="ECO:0000256" key="4">
    <source>
        <dbReference type="PIRSR" id="PIRSR006278-1"/>
    </source>
</evidence>
<name>A0A1L8CMQ5_9PROT</name>
<evidence type="ECO:0000313" key="8">
    <source>
        <dbReference type="Proteomes" id="UP000231632"/>
    </source>
</evidence>
<organism evidence="7 8">
    <name type="scientific">Mariprofundus micogutta</name>
    <dbReference type="NCBI Taxonomy" id="1921010"/>
    <lineage>
        <taxon>Bacteria</taxon>
        <taxon>Pseudomonadati</taxon>
        <taxon>Pseudomonadota</taxon>
        <taxon>Candidatius Mariprofundia</taxon>
        <taxon>Mariprofundales</taxon>
        <taxon>Mariprofundaceae</taxon>
        <taxon>Mariprofundus</taxon>
    </lineage>
</organism>
<keyword evidence="8" id="KW-1185">Reference proteome</keyword>
<comment type="caution">
    <text evidence="7">The sequence shown here is derived from an EMBL/GenBank/DDBJ whole genome shotgun (WGS) entry which is preliminary data.</text>
</comment>
<gene>
    <name evidence="7" type="ORF">MMIC_P1148</name>
</gene>
<dbReference type="PANTHER" id="PTHR43780:SF2">
    <property type="entry name" value="1-AMINOCYCLOPROPANE-1-CARBOXYLATE DEAMINASE-RELATED"/>
    <property type="match status" value="1"/>
</dbReference>
<dbReference type="InterPro" id="IPR036052">
    <property type="entry name" value="TrpB-like_PALP_sf"/>
</dbReference>
<dbReference type="STRING" id="1921010.MMIC_P1148"/>
<evidence type="ECO:0000256" key="2">
    <source>
        <dbReference type="ARBA" id="ARBA00008639"/>
    </source>
</evidence>
<dbReference type="SUPFAM" id="SSF53686">
    <property type="entry name" value="Tryptophan synthase beta subunit-like PLP-dependent enzymes"/>
    <property type="match status" value="1"/>
</dbReference>
<dbReference type="InterPro" id="IPR001926">
    <property type="entry name" value="TrpB-like_PALP"/>
</dbReference>
<evidence type="ECO:0000256" key="1">
    <source>
        <dbReference type="ARBA" id="ARBA00001933"/>
    </source>
</evidence>
<dbReference type="Gene3D" id="3.40.50.1100">
    <property type="match status" value="2"/>
</dbReference>
<sequence length="286" mass="32551">MDRFVFRDRHYYVKRDDLIDPLLSGNKYRKLYSLIQTPAETYHRIVSYGGTQSNAMLSIAALCQKKEWEFHYTSKPIPQYLKKKPTGNLKMALEMGMQLHEVTADDYEKEVGLLKSKAGDSSLFVPQGGADALAQTGIDQLAKEIHQWQLKNRIEKLNVVTPSGTGTTAYYLAAALPDVAVLTTHSVGDKAYLIQQMEVLGAKPVNLRILQNEKKHHFAKPYAEFFEIYRELKHAGIEFDLIYATHMWHTLLQHVESIEGTLLYVHSGGLIGNETMLDRYHHKGLC</sequence>
<dbReference type="AlphaFoldDB" id="A0A1L8CMQ5"/>
<comment type="similarity">
    <text evidence="2">Belongs to the ACC deaminase/D-cysteine desulfhydrase family.</text>
</comment>